<evidence type="ECO:0000256" key="4">
    <source>
        <dbReference type="ARBA" id="ARBA00023136"/>
    </source>
</evidence>
<sequence>MTAQALPYVSFLGFLFGSTLIASRFSVGQFQPTTYIGLRLIMASLGHIAFYIFVNRRYKWPTDRRLWLHASVLGVLGTAVPMTAIVTSLQYLSSGLAAILITTSPAITVLLAHFFLPDETLNRRKIVGIIIALGGTVLLALSGESGLADVSQANPLGYLLMILAMTFGSAGAIYIRKYLTDYRAFDVASIRMFVAALIVMPLSALIIGVDLQAVTSVGYMALVYAALMGTFGGLLLAVYNVKQFGATAAAMTGYIVPIFAGLGGVLLLDERITAVMLVGVVLIISGVMIVNRS</sequence>
<evidence type="ECO:0000256" key="5">
    <source>
        <dbReference type="SAM" id="Phobius"/>
    </source>
</evidence>
<organism evidence="7">
    <name type="scientific">hydrothermal vent metagenome</name>
    <dbReference type="NCBI Taxonomy" id="652676"/>
    <lineage>
        <taxon>unclassified sequences</taxon>
        <taxon>metagenomes</taxon>
        <taxon>ecological metagenomes</taxon>
    </lineage>
</organism>
<feature type="transmembrane region" description="Helical" evidence="5">
    <location>
        <begin position="272"/>
        <end position="290"/>
    </location>
</feature>
<evidence type="ECO:0000259" key="6">
    <source>
        <dbReference type="Pfam" id="PF00892"/>
    </source>
</evidence>
<dbReference type="EMBL" id="UOEU01000183">
    <property type="protein sequence ID" value="VAW31224.1"/>
    <property type="molecule type" value="Genomic_DNA"/>
</dbReference>
<dbReference type="Gene3D" id="1.10.3730.20">
    <property type="match status" value="1"/>
</dbReference>
<comment type="subcellular location">
    <subcellularLocation>
        <location evidence="1">Membrane</location>
        <topology evidence="1">Multi-pass membrane protein</topology>
    </subcellularLocation>
</comment>
<protein>
    <recommendedName>
        <fullName evidence="6">EamA domain-containing protein</fullName>
    </recommendedName>
</protein>
<feature type="transmembrane region" description="Helical" evidence="5">
    <location>
        <begin position="246"/>
        <end position="266"/>
    </location>
</feature>
<dbReference type="Pfam" id="PF00892">
    <property type="entry name" value="EamA"/>
    <property type="match status" value="2"/>
</dbReference>
<feature type="transmembrane region" description="Helical" evidence="5">
    <location>
        <begin position="66"/>
        <end position="85"/>
    </location>
</feature>
<feature type="transmembrane region" description="Helical" evidence="5">
    <location>
        <begin position="126"/>
        <end position="143"/>
    </location>
</feature>
<keyword evidence="3 5" id="KW-1133">Transmembrane helix</keyword>
<dbReference type="InterPro" id="IPR000620">
    <property type="entry name" value="EamA_dom"/>
</dbReference>
<dbReference type="InterPro" id="IPR037185">
    <property type="entry name" value="EmrE-like"/>
</dbReference>
<keyword evidence="4 5" id="KW-0472">Membrane</keyword>
<evidence type="ECO:0000256" key="3">
    <source>
        <dbReference type="ARBA" id="ARBA00022989"/>
    </source>
</evidence>
<feature type="transmembrane region" description="Helical" evidence="5">
    <location>
        <begin position="187"/>
        <end position="207"/>
    </location>
</feature>
<feature type="transmembrane region" description="Helical" evidence="5">
    <location>
        <begin position="219"/>
        <end position="239"/>
    </location>
</feature>
<feature type="transmembrane region" description="Helical" evidence="5">
    <location>
        <begin position="155"/>
        <end position="175"/>
    </location>
</feature>
<feature type="transmembrane region" description="Helical" evidence="5">
    <location>
        <begin position="91"/>
        <end position="114"/>
    </location>
</feature>
<evidence type="ECO:0000256" key="1">
    <source>
        <dbReference type="ARBA" id="ARBA00004141"/>
    </source>
</evidence>
<dbReference type="GO" id="GO:0016020">
    <property type="term" value="C:membrane"/>
    <property type="evidence" value="ECO:0007669"/>
    <property type="project" value="UniProtKB-SubCell"/>
</dbReference>
<dbReference type="PANTHER" id="PTHR32322">
    <property type="entry name" value="INNER MEMBRANE TRANSPORTER"/>
    <property type="match status" value="1"/>
</dbReference>
<dbReference type="AlphaFoldDB" id="A0A3B0VHP9"/>
<accession>A0A3B0VHP9</accession>
<evidence type="ECO:0000313" key="7">
    <source>
        <dbReference type="EMBL" id="VAW31224.1"/>
    </source>
</evidence>
<dbReference type="InterPro" id="IPR050638">
    <property type="entry name" value="AA-Vitamin_Transporters"/>
</dbReference>
<dbReference type="PANTHER" id="PTHR32322:SF2">
    <property type="entry name" value="EAMA DOMAIN-CONTAINING PROTEIN"/>
    <property type="match status" value="1"/>
</dbReference>
<reference evidence="7" key="1">
    <citation type="submission" date="2018-06" db="EMBL/GenBank/DDBJ databases">
        <authorList>
            <person name="Zhirakovskaya E."/>
        </authorList>
    </citation>
    <scope>NUCLEOTIDE SEQUENCE</scope>
</reference>
<feature type="transmembrane region" description="Helical" evidence="5">
    <location>
        <begin position="5"/>
        <end position="23"/>
    </location>
</feature>
<gene>
    <name evidence="7" type="ORF">MNBD_CHLOROFLEXI01-2656</name>
</gene>
<feature type="transmembrane region" description="Helical" evidence="5">
    <location>
        <begin position="35"/>
        <end position="54"/>
    </location>
</feature>
<dbReference type="SUPFAM" id="SSF103481">
    <property type="entry name" value="Multidrug resistance efflux transporter EmrE"/>
    <property type="match status" value="2"/>
</dbReference>
<evidence type="ECO:0000256" key="2">
    <source>
        <dbReference type="ARBA" id="ARBA00022692"/>
    </source>
</evidence>
<keyword evidence="2 5" id="KW-0812">Transmembrane</keyword>
<feature type="domain" description="EamA" evidence="6">
    <location>
        <begin position="156"/>
        <end position="291"/>
    </location>
</feature>
<name>A0A3B0VHP9_9ZZZZ</name>
<feature type="domain" description="EamA" evidence="6">
    <location>
        <begin position="11"/>
        <end position="140"/>
    </location>
</feature>
<proteinExistence type="predicted"/>